<feature type="transmembrane region" description="Helical" evidence="1">
    <location>
        <begin position="7"/>
        <end position="25"/>
    </location>
</feature>
<evidence type="ECO:0000313" key="4">
    <source>
        <dbReference type="Proteomes" id="UP000000271"/>
    </source>
</evidence>
<protein>
    <recommendedName>
        <fullName evidence="2">DUF4097 domain-containing protein</fullName>
    </recommendedName>
</protein>
<feature type="domain" description="DUF4097" evidence="2">
    <location>
        <begin position="118"/>
        <end position="370"/>
    </location>
</feature>
<evidence type="ECO:0000313" key="3">
    <source>
        <dbReference type="EMBL" id="ADH99785.1"/>
    </source>
</evidence>
<dbReference type="STRING" id="439292.Bsel_2282"/>
<feature type="transmembrane region" description="Helical" evidence="1">
    <location>
        <begin position="31"/>
        <end position="50"/>
    </location>
</feature>
<dbReference type="KEGG" id="bse:Bsel_2282"/>
<dbReference type="Proteomes" id="UP000000271">
    <property type="component" value="Chromosome"/>
</dbReference>
<proteinExistence type="predicted"/>
<feature type="transmembrane region" description="Helical" evidence="1">
    <location>
        <begin position="70"/>
        <end position="86"/>
    </location>
</feature>
<evidence type="ECO:0000259" key="2">
    <source>
        <dbReference type="Pfam" id="PF13349"/>
    </source>
</evidence>
<dbReference type="Pfam" id="PF13349">
    <property type="entry name" value="DUF4097"/>
    <property type="match status" value="1"/>
</dbReference>
<keyword evidence="4" id="KW-1185">Reference proteome</keyword>
<dbReference type="eggNOG" id="COG3595">
    <property type="taxonomic scope" value="Bacteria"/>
</dbReference>
<keyword evidence="1" id="KW-1133">Transmembrane helix</keyword>
<dbReference type="AlphaFoldDB" id="D6XW31"/>
<reference evidence="3" key="1">
    <citation type="submission" date="2009-10" db="EMBL/GenBank/DDBJ databases">
        <title>Complete sequence of Bacillus selenitireducens MLS10.</title>
        <authorList>
            <consortium name="US DOE Joint Genome Institute"/>
            <person name="Lucas S."/>
            <person name="Copeland A."/>
            <person name="Lapidus A."/>
            <person name="Glavina del Rio T."/>
            <person name="Dalin E."/>
            <person name="Tice H."/>
            <person name="Bruce D."/>
            <person name="Goodwin L."/>
            <person name="Pitluck S."/>
            <person name="Sims D."/>
            <person name="Brettin T."/>
            <person name="Detter J.C."/>
            <person name="Han C."/>
            <person name="Larimer F."/>
            <person name="Land M."/>
            <person name="Hauser L."/>
            <person name="Kyrpides N."/>
            <person name="Ovchinnikova G."/>
            <person name="Stolz J."/>
        </authorList>
    </citation>
    <scope>NUCLEOTIDE SEQUENCE [LARGE SCALE GENOMIC DNA]</scope>
    <source>
        <strain evidence="3">MLS10</strain>
    </source>
</reference>
<gene>
    <name evidence="3" type="ordered locus">Bsel_2282</name>
</gene>
<keyword evidence="1" id="KW-0812">Transmembrane</keyword>
<dbReference type="RefSeq" id="WP_013173207.1">
    <property type="nucleotide sequence ID" value="NC_014219.1"/>
</dbReference>
<dbReference type="InterPro" id="IPR025164">
    <property type="entry name" value="Toastrack_DUF4097"/>
</dbReference>
<name>D6XW31_BACIE</name>
<sequence length="376" mass="41270">MRLTGKRTVGFLIIAIGFMILFERFQMLDAWLVFGYLWIAAIVLFLAELWLDQKKRFFEEEQIRIHKPSVLFLSVMTVVSLSAGNLDSFSSMGGIAIGGGFENSEDYHASFEMEESVDEIALTLTNASLTIRTHAEDSVVIDGKVKGSGLGMERLANRFEERLEINQDGDRMHIEHDQSRMFSFPVIGRQLKLEADLFIPQDLFLQVSLVNGSILSDGVKGDAEVSVVNGPISVTGQKGDVLASATNGRIRISDVTGTVSATGTNGDIQLSNVESIVSAKTVNGSVSVESLDQGGDWDLETVNGRINVRIPRDSDVMFEGNTTNGSVSGDADWERAFSGNNIRENRHGATQIGIGTWNIQAKSVNGHIRLEFEQEY</sequence>
<dbReference type="HOGENOM" id="CLU_762550_0_0_9"/>
<evidence type="ECO:0000256" key="1">
    <source>
        <dbReference type="SAM" id="Phobius"/>
    </source>
</evidence>
<organism evidence="3 4">
    <name type="scientific">Bacillus selenitireducens (strain ATCC 700615 / DSM 15326 / MLS10)</name>
    <dbReference type="NCBI Taxonomy" id="439292"/>
    <lineage>
        <taxon>Bacteria</taxon>
        <taxon>Bacillati</taxon>
        <taxon>Bacillota</taxon>
        <taxon>Bacilli</taxon>
        <taxon>Bacillales</taxon>
        <taxon>Bacillaceae</taxon>
        <taxon>Salisediminibacterium</taxon>
    </lineage>
</organism>
<keyword evidence="1" id="KW-0472">Membrane</keyword>
<dbReference type="EMBL" id="CP001791">
    <property type="protein sequence ID" value="ADH99785.1"/>
    <property type="molecule type" value="Genomic_DNA"/>
</dbReference>
<accession>D6XW31</accession>